<evidence type="ECO:0000256" key="1">
    <source>
        <dbReference type="SAM" id="MobiDB-lite"/>
    </source>
</evidence>
<protein>
    <submittedName>
        <fullName evidence="2">Uncharacterized protein</fullName>
    </submittedName>
</protein>
<accession>A0A4D6LSD8</accession>
<keyword evidence="3" id="KW-1185">Reference proteome</keyword>
<name>A0A4D6LSD8_VIGUN</name>
<evidence type="ECO:0000313" key="2">
    <source>
        <dbReference type="EMBL" id="QCD90884.1"/>
    </source>
</evidence>
<dbReference type="EMBL" id="CP039348">
    <property type="protein sequence ID" value="QCD90884.1"/>
    <property type="molecule type" value="Genomic_DNA"/>
</dbReference>
<dbReference type="AlphaFoldDB" id="A0A4D6LSD8"/>
<organism evidence="2 3">
    <name type="scientific">Vigna unguiculata</name>
    <name type="common">Cowpea</name>
    <dbReference type="NCBI Taxonomy" id="3917"/>
    <lineage>
        <taxon>Eukaryota</taxon>
        <taxon>Viridiplantae</taxon>
        <taxon>Streptophyta</taxon>
        <taxon>Embryophyta</taxon>
        <taxon>Tracheophyta</taxon>
        <taxon>Spermatophyta</taxon>
        <taxon>Magnoliopsida</taxon>
        <taxon>eudicotyledons</taxon>
        <taxon>Gunneridae</taxon>
        <taxon>Pentapetalae</taxon>
        <taxon>rosids</taxon>
        <taxon>fabids</taxon>
        <taxon>Fabales</taxon>
        <taxon>Fabaceae</taxon>
        <taxon>Papilionoideae</taxon>
        <taxon>50 kb inversion clade</taxon>
        <taxon>NPAAA clade</taxon>
        <taxon>indigoferoid/millettioid clade</taxon>
        <taxon>Phaseoleae</taxon>
        <taxon>Vigna</taxon>
    </lineage>
</organism>
<proteinExistence type="predicted"/>
<evidence type="ECO:0000313" key="3">
    <source>
        <dbReference type="Proteomes" id="UP000501690"/>
    </source>
</evidence>
<feature type="region of interest" description="Disordered" evidence="1">
    <location>
        <begin position="119"/>
        <end position="140"/>
    </location>
</feature>
<gene>
    <name evidence="2" type="ORF">DEO72_LG4g1845</name>
</gene>
<sequence>MAVAEPEIRAQNRKLKIGNEPASSSIVMMILARVNRSTVGDDRCWFFAKWESMNDLRFACWSRRSGPVLRGGPLVRGRSVVSAWWCASVASSSSRRQSVVRGGECVFVVRTRSGESSEWVTDLGEKKKPTDLGEKKEENNGLAFHHTDLVSRASLSSYTG</sequence>
<dbReference type="Proteomes" id="UP000501690">
    <property type="component" value="Linkage Group LG4"/>
</dbReference>
<feature type="compositionally biased region" description="Basic and acidic residues" evidence="1">
    <location>
        <begin position="123"/>
        <end position="140"/>
    </location>
</feature>
<reference evidence="2 3" key="1">
    <citation type="submission" date="2019-04" db="EMBL/GenBank/DDBJ databases">
        <title>An improved genome assembly and genetic linkage map for asparagus bean, Vigna unguiculata ssp. sesquipedialis.</title>
        <authorList>
            <person name="Xia Q."/>
            <person name="Zhang R."/>
            <person name="Dong Y."/>
        </authorList>
    </citation>
    <scope>NUCLEOTIDE SEQUENCE [LARGE SCALE GENOMIC DNA]</scope>
    <source>
        <tissue evidence="2">Leaf</tissue>
    </source>
</reference>